<dbReference type="SUPFAM" id="SSF109631">
    <property type="entry name" value="Transcriptional repressor TraM"/>
    <property type="match status" value="1"/>
</dbReference>
<name>A0A546X6M8_RHIRH</name>
<dbReference type="AlphaFoldDB" id="A0A546X6M8"/>
<reference evidence="1 2" key="1">
    <citation type="journal article" date="2019" name="Appl. Microbiol. Biotechnol.">
        <title>Differential efficiency of wild type rhizogenic strains for rol gene transformation of plants.</title>
        <authorList>
            <person name="Desmet S."/>
            <person name="De Keyser E."/>
            <person name="Van Vaerenbergh J."/>
            <person name="Baeyen S."/>
            <person name="Van Huylenbroeck J."/>
            <person name="Geelen D."/>
            <person name="Dhooghe E."/>
        </authorList>
    </citation>
    <scope>NUCLEOTIDE SEQUENCE [LARGE SCALE GENOMIC DNA]</scope>
    <source>
        <strain evidence="1 2">GBBC3284</strain>
    </source>
</reference>
<dbReference type="Gene3D" id="1.10.287.160">
    <property type="entry name" value="HR1 repeat"/>
    <property type="match status" value="1"/>
</dbReference>
<dbReference type="InterPro" id="IPR015309">
    <property type="entry name" value="Tscrpt_rep_TraM"/>
</dbReference>
<comment type="caution">
    <text evidence="1">The sequence shown here is derived from an EMBL/GenBank/DDBJ whole genome shotgun (WGS) entry which is preliminary data.</text>
</comment>
<organism evidence="1 2">
    <name type="scientific">Rhizobium rhizogenes</name>
    <name type="common">Agrobacterium rhizogenes</name>
    <dbReference type="NCBI Taxonomy" id="359"/>
    <lineage>
        <taxon>Bacteria</taxon>
        <taxon>Pseudomonadati</taxon>
        <taxon>Pseudomonadota</taxon>
        <taxon>Alphaproteobacteria</taxon>
        <taxon>Hyphomicrobiales</taxon>
        <taxon>Rhizobiaceae</taxon>
        <taxon>Rhizobium/Agrobacterium group</taxon>
        <taxon>Rhizobium</taxon>
    </lineage>
</organism>
<dbReference type="Pfam" id="PF09228">
    <property type="entry name" value="Prok-TraM"/>
    <property type="match status" value="1"/>
</dbReference>
<evidence type="ECO:0000313" key="2">
    <source>
        <dbReference type="Proteomes" id="UP000315434"/>
    </source>
</evidence>
<dbReference type="GO" id="GO:0045892">
    <property type="term" value="P:negative regulation of DNA-templated transcription"/>
    <property type="evidence" value="ECO:0007669"/>
    <property type="project" value="InterPro"/>
</dbReference>
<evidence type="ECO:0000313" key="1">
    <source>
        <dbReference type="EMBL" id="TRA96383.1"/>
    </source>
</evidence>
<accession>A0A546X6M8</accession>
<sequence>MNDAESSETDKSERDPRFCSMPKEALEELAVSAIHEHRRLLAADEAVYEEWTRASGDPSVSSDVLANLQDEYIARQKKSEAQQEELSQIIDALGYIPDVPLDDSARCFEHTIRPSVSSYRAEKTGS</sequence>
<gene>
    <name evidence="1" type="ORF">EXN68_24325</name>
</gene>
<dbReference type="Proteomes" id="UP000315434">
    <property type="component" value="Unassembled WGS sequence"/>
</dbReference>
<protein>
    <submittedName>
        <fullName evidence="1">Transcriptional regulator</fullName>
    </submittedName>
</protein>
<dbReference type="OrthoDB" id="8302520at2"/>
<dbReference type="InterPro" id="IPR036336">
    <property type="entry name" value="Tscrpt_rep_TraM_sf"/>
</dbReference>
<dbReference type="EMBL" id="SGNY01000011">
    <property type="protein sequence ID" value="TRA96383.1"/>
    <property type="molecule type" value="Genomic_DNA"/>
</dbReference>
<proteinExistence type="predicted"/>